<comment type="caution">
    <text evidence="2">The sequence shown here is derived from an EMBL/GenBank/DDBJ whole genome shotgun (WGS) entry which is preliminary data.</text>
</comment>
<feature type="domain" description="Glycosyltransferase 2-like" evidence="1">
    <location>
        <begin position="10"/>
        <end position="117"/>
    </location>
</feature>
<dbReference type="InterPro" id="IPR001173">
    <property type="entry name" value="Glyco_trans_2-like"/>
</dbReference>
<organism evidence="2 3">
    <name type="scientific">Rhodohalobacter sulfatireducens</name>
    <dbReference type="NCBI Taxonomy" id="2911366"/>
    <lineage>
        <taxon>Bacteria</taxon>
        <taxon>Pseudomonadati</taxon>
        <taxon>Balneolota</taxon>
        <taxon>Balneolia</taxon>
        <taxon>Balneolales</taxon>
        <taxon>Balneolaceae</taxon>
        <taxon>Rhodohalobacter</taxon>
    </lineage>
</organism>
<evidence type="ECO:0000259" key="1">
    <source>
        <dbReference type="Pfam" id="PF00535"/>
    </source>
</evidence>
<proteinExistence type="predicted"/>
<reference evidence="2" key="1">
    <citation type="submission" date="2022-01" db="EMBL/GenBank/DDBJ databases">
        <authorList>
            <person name="Wang Y."/>
        </authorList>
    </citation>
    <scope>NUCLEOTIDE SEQUENCE</scope>
    <source>
        <strain evidence="2">WB101</strain>
    </source>
</reference>
<name>A0ABS9KA23_9BACT</name>
<accession>A0ABS9KA23</accession>
<keyword evidence="3" id="KW-1185">Reference proteome</keyword>
<dbReference type="PANTHER" id="PTHR22916:SF3">
    <property type="entry name" value="UDP-GLCNAC:BETAGAL BETA-1,3-N-ACETYLGLUCOSAMINYLTRANSFERASE-LIKE PROTEIN 1"/>
    <property type="match status" value="1"/>
</dbReference>
<protein>
    <submittedName>
        <fullName evidence="2">Glycosyltransferase</fullName>
        <ecNumber evidence="2">2.4.-.-</ecNumber>
    </submittedName>
</protein>
<evidence type="ECO:0000313" key="2">
    <source>
        <dbReference type="EMBL" id="MCG2587710.1"/>
    </source>
</evidence>
<keyword evidence="2" id="KW-0328">Glycosyltransferase</keyword>
<reference evidence="2" key="2">
    <citation type="submission" date="2024-05" db="EMBL/GenBank/DDBJ databases">
        <title>Rhodohalobacter halophilus gen. nov., sp. nov., a moderately halophilic member of the family Balneolaceae.</title>
        <authorList>
            <person name="Xia J."/>
        </authorList>
    </citation>
    <scope>NUCLEOTIDE SEQUENCE</scope>
    <source>
        <strain evidence="2">WB101</strain>
    </source>
</reference>
<gene>
    <name evidence="2" type="ORF">L6773_03975</name>
</gene>
<dbReference type="InterPro" id="IPR029044">
    <property type="entry name" value="Nucleotide-diphossugar_trans"/>
</dbReference>
<dbReference type="SUPFAM" id="SSF53448">
    <property type="entry name" value="Nucleotide-diphospho-sugar transferases"/>
    <property type="match status" value="1"/>
</dbReference>
<dbReference type="RefSeq" id="WP_237852553.1">
    <property type="nucleotide sequence ID" value="NZ_JAKLWS010000003.1"/>
</dbReference>
<evidence type="ECO:0000313" key="3">
    <source>
        <dbReference type="Proteomes" id="UP001165366"/>
    </source>
</evidence>
<dbReference type="EC" id="2.4.-.-" evidence="2"/>
<dbReference type="EMBL" id="JAKLWS010000003">
    <property type="protein sequence ID" value="MCG2587710.1"/>
    <property type="molecule type" value="Genomic_DNA"/>
</dbReference>
<sequence>MEKRNQLAGVVIVVKNGDRFIRSALESVFNQDYKPFKVIVVDGNSEDNTLQIVKEFRDVEILQQKGSGIYDAFNIGIKACNAPFIALLSSDDIWLSNKLSSQISYMMDNPDLLFTNTHFRFFLEPGIEVPEGVRSQWLKEALPGRNPETLVARKEAFETIGLFKNEYASAEDLDWFGRATDLGIQSYMMDDVLLRKRIHDSNVSMQIEANNRNLLKILRRSVNRKNQLG</sequence>
<dbReference type="Gene3D" id="3.90.550.10">
    <property type="entry name" value="Spore Coat Polysaccharide Biosynthesis Protein SpsA, Chain A"/>
    <property type="match status" value="1"/>
</dbReference>
<keyword evidence="2" id="KW-0808">Transferase</keyword>
<dbReference type="GO" id="GO:0016757">
    <property type="term" value="F:glycosyltransferase activity"/>
    <property type="evidence" value="ECO:0007669"/>
    <property type="project" value="UniProtKB-KW"/>
</dbReference>
<dbReference type="Proteomes" id="UP001165366">
    <property type="component" value="Unassembled WGS sequence"/>
</dbReference>
<dbReference type="PANTHER" id="PTHR22916">
    <property type="entry name" value="GLYCOSYLTRANSFERASE"/>
    <property type="match status" value="1"/>
</dbReference>
<dbReference type="Pfam" id="PF00535">
    <property type="entry name" value="Glycos_transf_2"/>
    <property type="match status" value="1"/>
</dbReference>